<protein>
    <recommendedName>
        <fullName evidence="3">DUF4145 domain-containing protein</fullName>
    </recommendedName>
</protein>
<evidence type="ECO:0008006" key="3">
    <source>
        <dbReference type="Google" id="ProtNLM"/>
    </source>
</evidence>
<proteinExistence type="predicted"/>
<evidence type="ECO:0000313" key="1">
    <source>
        <dbReference type="EMBL" id="OHA09206.1"/>
    </source>
</evidence>
<sequence length="171" mass="19669">MPGQNTWRLHPRGRNALDLLYEPLASLPKKTKPTDSVLPRVLFSGTRGYIENVVFQVNASYDHGLFDCCAVMCRRLLETLIIELYEGVGRSSDIKDRDKNYFMFADLLRILEADRAFHLSRNGQQGLRDFKKLGDLSAHNRRFNARKPDIDRVRDGIRVASEELLHLAKLI</sequence>
<reference evidence="1 2" key="1">
    <citation type="journal article" date="2016" name="Nat. Commun.">
        <title>Thousands of microbial genomes shed light on interconnected biogeochemical processes in an aquifer system.</title>
        <authorList>
            <person name="Anantharaman K."/>
            <person name="Brown C.T."/>
            <person name="Hug L.A."/>
            <person name="Sharon I."/>
            <person name="Castelle C.J."/>
            <person name="Probst A.J."/>
            <person name="Thomas B.C."/>
            <person name="Singh A."/>
            <person name="Wilkins M.J."/>
            <person name="Karaoz U."/>
            <person name="Brodie E.L."/>
            <person name="Williams K.H."/>
            <person name="Hubbard S.S."/>
            <person name="Banfield J.F."/>
        </authorList>
    </citation>
    <scope>NUCLEOTIDE SEQUENCE [LARGE SCALE GENOMIC DNA]</scope>
</reference>
<organism evidence="1 2">
    <name type="scientific">Candidatus Sungbacteria bacterium RIFCSPLOWO2_01_FULL_59_16</name>
    <dbReference type="NCBI Taxonomy" id="1802280"/>
    <lineage>
        <taxon>Bacteria</taxon>
        <taxon>Candidatus Sungiibacteriota</taxon>
    </lineage>
</organism>
<name>A0A1G2LC43_9BACT</name>
<accession>A0A1G2LC43</accession>
<dbReference type="Proteomes" id="UP000176705">
    <property type="component" value="Unassembled WGS sequence"/>
</dbReference>
<comment type="caution">
    <text evidence="1">The sequence shown here is derived from an EMBL/GenBank/DDBJ whole genome shotgun (WGS) entry which is preliminary data.</text>
</comment>
<evidence type="ECO:0000313" key="2">
    <source>
        <dbReference type="Proteomes" id="UP000176705"/>
    </source>
</evidence>
<dbReference type="EMBL" id="MHQS01000006">
    <property type="protein sequence ID" value="OHA09206.1"/>
    <property type="molecule type" value="Genomic_DNA"/>
</dbReference>
<gene>
    <name evidence="1" type="ORF">A3B37_01085</name>
</gene>
<dbReference type="AlphaFoldDB" id="A0A1G2LC43"/>